<organism evidence="2 3">
    <name type="scientific">candidate division KSB3 bacterium</name>
    <dbReference type="NCBI Taxonomy" id="2044937"/>
    <lineage>
        <taxon>Bacteria</taxon>
        <taxon>candidate division KSB3</taxon>
    </lineage>
</organism>
<proteinExistence type="predicted"/>
<dbReference type="InterPro" id="IPR032830">
    <property type="entry name" value="XPB/Ssl2_N"/>
</dbReference>
<evidence type="ECO:0000313" key="2">
    <source>
        <dbReference type="EMBL" id="PID57203.1"/>
    </source>
</evidence>
<accession>A0A2G6E554</accession>
<dbReference type="Proteomes" id="UP000229740">
    <property type="component" value="Unassembled WGS sequence"/>
</dbReference>
<evidence type="ECO:0000259" key="1">
    <source>
        <dbReference type="Pfam" id="PF13625"/>
    </source>
</evidence>
<protein>
    <recommendedName>
        <fullName evidence="1">Helicase XPB/Ssl2 N-terminal domain-containing protein</fullName>
    </recommendedName>
</protein>
<reference evidence="2 3" key="1">
    <citation type="submission" date="2017-10" db="EMBL/GenBank/DDBJ databases">
        <title>Novel microbial diversity and functional potential in the marine mammal oral microbiome.</title>
        <authorList>
            <person name="Dudek N.K."/>
            <person name="Sun C.L."/>
            <person name="Burstein D."/>
            <person name="Kantor R.S."/>
            <person name="Aliaga Goltsman D.S."/>
            <person name="Bik E.M."/>
            <person name="Thomas B.C."/>
            <person name="Banfield J.F."/>
            <person name="Relman D.A."/>
        </authorList>
    </citation>
    <scope>NUCLEOTIDE SEQUENCE [LARGE SCALE GENOMIC DNA]</scope>
    <source>
        <strain evidence="2">DOLZORAL124_49_17</strain>
    </source>
</reference>
<dbReference type="Pfam" id="PF13625">
    <property type="entry name" value="Helicase_C_3"/>
    <property type="match status" value="1"/>
</dbReference>
<sequence>MNLGTNIKFQEYLSQIQIELAQTIALENSLQCNLYSKARLIEVLTQKFRDRHFLKKLFNELSDMQTAGVMMSLFFKEEEGFSVEKYHDELRRIFPDREFEAADVMNSLLKRGIIYVSTDESAEEDGQESEAWQSYSIPVDLADSLLEIISQDLLERLDFYDSQPRSNRFDGLAIIRDIFTFLAFLKRDNVKLTQEFVIFKRTQLRILDSFELPERPLEDTDKEREEGYYPSRFDFIYRFCEAKGLTEIDGNYLRITAAVEKWLEQTDFFKMKEIFQFWQDHYMTSSAEAQLILRLLLLVPRGKWLTSESVDRVFEVLMPEQKWFKQGTKVRDEHFLKILLYIGGIEQSFHHDVPQDAFGIRISPLGIAILVNDISLFPKQAGKYFSVRANFEVSASKDLDPSIRWELGKIADLVRIHDDVVYKLSRQSIYHTLQEGKSIDDIMGFLENHAEDDLPANVKETIHEWTSTYGRISFVDALMLHCDSESLAKELLESKQLSKFLLKQIAPTYFVIQRKDHAKLVELLEEEDYMPRPEIETFSQTPAST</sequence>
<gene>
    <name evidence="2" type="ORF">CSB45_08215</name>
</gene>
<dbReference type="EMBL" id="PDPS01000028">
    <property type="protein sequence ID" value="PID57203.1"/>
    <property type="molecule type" value="Genomic_DNA"/>
</dbReference>
<name>A0A2G6E554_9BACT</name>
<evidence type="ECO:0000313" key="3">
    <source>
        <dbReference type="Proteomes" id="UP000229740"/>
    </source>
</evidence>
<dbReference type="AlphaFoldDB" id="A0A2G6E554"/>
<comment type="caution">
    <text evidence="2">The sequence shown here is derived from an EMBL/GenBank/DDBJ whole genome shotgun (WGS) entry which is preliminary data.</text>
</comment>
<feature type="domain" description="Helicase XPB/Ssl2 N-terminal" evidence="1">
    <location>
        <begin position="387"/>
        <end position="506"/>
    </location>
</feature>